<feature type="transmembrane region" description="Helical" evidence="7">
    <location>
        <begin position="45"/>
        <end position="72"/>
    </location>
</feature>
<dbReference type="Proteomes" id="UP001525379">
    <property type="component" value="Unassembled WGS sequence"/>
</dbReference>
<sequence>MSRAPWRDHIVTTLIAFVSTFFGVALIQGSQLMVDFIVADDPEAAGLFGTAVLSVAVVFIGIGAYTAAVVTANTFSTIVAGRVRTIAQYRLLGQTAGKLRANLAGEGFVAGLVGTLLGLASALVTYRLLVQAGIDREFLPTADSVNYTWVAPAVAIPAVISVLTVWVAAYVGSRAVSKVSPVQALSAHVETPVEERRSSAVRKISFGLFMAVGVALLLGGCALGVVSPMGVLVAFWGGVFSFTAVVIGAVMIVPRLLALIGRCFGSSAAVMLARGNVTRAPRAATRATIGMIIGVALIVMFVVALATMKQIVWMYLLEQNGGQVPEAEKMVFDQSMMVVNGVMISLTCVSVVLAAIGMISNLALAVIQRRRELGLLRAVGATSSQIRLMILVESAVTSIVAIGFGAILGILYGWAGAQSTFGAAVGGFALPVVPWELPVAVAAATITLALVAAIGPSIRATKVSPVEALAVS</sequence>
<feature type="transmembrane region" description="Helical" evidence="7">
    <location>
        <begin position="149"/>
        <end position="171"/>
    </location>
</feature>
<evidence type="ECO:0000256" key="2">
    <source>
        <dbReference type="ARBA" id="ARBA00005236"/>
    </source>
</evidence>
<comment type="subcellular location">
    <subcellularLocation>
        <location evidence="1">Cell membrane</location>
        <topology evidence="1">Multi-pass membrane protein</topology>
    </subcellularLocation>
</comment>
<dbReference type="PANTHER" id="PTHR30489:SF0">
    <property type="entry name" value="LIPOPROTEIN-RELEASING SYSTEM TRANSMEMBRANE PROTEIN LOLE"/>
    <property type="match status" value="1"/>
</dbReference>
<comment type="similarity">
    <text evidence="2">Belongs to the ABC-4 integral membrane protein family. LolC/E subfamily.</text>
</comment>
<keyword evidence="6 7" id="KW-0472">Membrane</keyword>
<evidence type="ECO:0000256" key="3">
    <source>
        <dbReference type="ARBA" id="ARBA00022475"/>
    </source>
</evidence>
<keyword evidence="3" id="KW-1003">Cell membrane</keyword>
<keyword evidence="5 7" id="KW-1133">Transmembrane helix</keyword>
<accession>A0ABT2HZD4</accession>
<dbReference type="EMBL" id="JALXSQ010000048">
    <property type="protein sequence ID" value="MCT2043485.1"/>
    <property type="molecule type" value="Genomic_DNA"/>
</dbReference>
<evidence type="ECO:0000313" key="9">
    <source>
        <dbReference type="EMBL" id="MCT2043485.1"/>
    </source>
</evidence>
<comment type="caution">
    <text evidence="9">The sequence shown here is derived from an EMBL/GenBank/DDBJ whole genome shotgun (WGS) entry which is preliminary data.</text>
</comment>
<dbReference type="InterPro" id="IPR051447">
    <property type="entry name" value="Lipoprotein-release_system"/>
</dbReference>
<keyword evidence="4 7" id="KW-0812">Transmembrane</keyword>
<evidence type="ECO:0000256" key="1">
    <source>
        <dbReference type="ARBA" id="ARBA00004651"/>
    </source>
</evidence>
<dbReference type="Pfam" id="PF02687">
    <property type="entry name" value="FtsX"/>
    <property type="match status" value="2"/>
</dbReference>
<evidence type="ECO:0000256" key="6">
    <source>
        <dbReference type="ARBA" id="ARBA00023136"/>
    </source>
</evidence>
<dbReference type="PANTHER" id="PTHR30489">
    <property type="entry name" value="LIPOPROTEIN-RELEASING SYSTEM TRANSMEMBRANE PROTEIN LOLE"/>
    <property type="match status" value="1"/>
</dbReference>
<feature type="transmembrane region" description="Helical" evidence="7">
    <location>
        <begin position="435"/>
        <end position="454"/>
    </location>
</feature>
<feature type="transmembrane region" description="Helical" evidence="7">
    <location>
        <begin position="289"/>
        <end position="316"/>
    </location>
</feature>
<protein>
    <submittedName>
        <fullName evidence="9">ABC transporter permease</fullName>
    </submittedName>
</protein>
<proteinExistence type="inferred from homology"/>
<feature type="transmembrane region" description="Helical" evidence="7">
    <location>
        <begin position="108"/>
        <end position="129"/>
    </location>
</feature>
<evidence type="ECO:0000256" key="7">
    <source>
        <dbReference type="SAM" id="Phobius"/>
    </source>
</evidence>
<feature type="transmembrane region" description="Helical" evidence="7">
    <location>
        <begin position="233"/>
        <end position="253"/>
    </location>
</feature>
<evidence type="ECO:0000256" key="5">
    <source>
        <dbReference type="ARBA" id="ARBA00022989"/>
    </source>
</evidence>
<name>A0ABT2HZD4_9MICO</name>
<organism evidence="9 10">
    <name type="scientific">Pseudoclavibacter albus</name>
    <dbReference type="NCBI Taxonomy" id="272241"/>
    <lineage>
        <taxon>Bacteria</taxon>
        <taxon>Bacillati</taxon>
        <taxon>Actinomycetota</taxon>
        <taxon>Actinomycetes</taxon>
        <taxon>Micrococcales</taxon>
        <taxon>Microbacteriaceae</taxon>
        <taxon>Pseudoclavibacter</taxon>
    </lineage>
</organism>
<evidence type="ECO:0000313" key="10">
    <source>
        <dbReference type="Proteomes" id="UP001525379"/>
    </source>
</evidence>
<dbReference type="RefSeq" id="WP_260104628.1">
    <property type="nucleotide sequence ID" value="NZ_JALXSQ010000048.1"/>
</dbReference>
<feature type="transmembrane region" description="Helical" evidence="7">
    <location>
        <begin position="388"/>
        <end position="415"/>
    </location>
</feature>
<evidence type="ECO:0000259" key="8">
    <source>
        <dbReference type="Pfam" id="PF02687"/>
    </source>
</evidence>
<gene>
    <name evidence="9" type="ORF">M3D15_09135</name>
</gene>
<reference evidence="9 10" key="1">
    <citation type="submission" date="2022-04" db="EMBL/GenBank/DDBJ databases">
        <title>Human microbiome associated bacterial genomes.</title>
        <authorList>
            <person name="Sandstrom S."/>
            <person name="Salamzade R."/>
            <person name="Kalan L.R."/>
        </authorList>
    </citation>
    <scope>NUCLEOTIDE SEQUENCE [LARGE SCALE GENOMIC DNA]</scope>
    <source>
        <strain evidence="10">p3-SID1799</strain>
    </source>
</reference>
<dbReference type="InterPro" id="IPR003838">
    <property type="entry name" value="ABC3_permease_C"/>
</dbReference>
<feature type="domain" description="ABC3 transporter permease C-terminal" evidence="8">
    <location>
        <begin position="345"/>
        <end position="465"/>
    </location>
</feature>
<feature type="transmembrane region" description="Helical" evidence="7">
    <location>
        <begin position="206"/>
        <end position="227"/>
    </location>
</feature>
<evidence type="ECO:0000256" key="4">
    <source>
        <dbReference type="ARBA" id="ARBA00022692"/>
    </source>
</evidence>
<feature type="domain" description="ABC3 transporter permease C-terminal" evidence="8">
    <location>
        <begin position="58"/>
        <end position="170"/>
    </location>
</feature>
<keyword evidence="10" id="KW-1185">Reference proteome</keyword>
<feature type="transmembrane region" description="Helical" evidence="7">
    <location>
        <begin position="336"/>
        <end position="367"/>
    </location>
</feature>